<dbReference type="RefSeq" id="WP_345691613.1">
    <property type="nucleotide sequence ID" value="NZ_BAABIT010000001.1"/>
</dbReference>
<dbReference type="EMBL" id="JBHSJD010000001">
    <property type="protein sequence ID" value="MFC5020552.1"/>
    <property type="molecule type" value="Genomic_DNA"/>
</dbReference>
<proteinExistence type="predicted"/>
<evidence type="ECO:0008006" key="4">
    <source>
        <dbReference type="Google" id="ProtNLM"/>
    </source>
</evidence>
<evidence type="ECO:0000313" key="2">
    <source>
        <dbReference type="EMBL" id="MFC5020552.1"/>
    </source>
</evidence>
<reference evidence="3" key="1">
    <citation type="journal article" date="2019" name="Int. J. Syst. Evol. Microbiol.">
        <title>The Global Catalogue of Microorganisms (GCM) 10K type strain sequencing project: providing services to taxonomists for standard genome sequencing and annotation.</title>
        <authorList>
            <consortium name="The Broad Institute Genomics Platform"/>
            <consortium name="The Broad Institute Genome Sequencing Center for Infectious Disease"/>
            <person name="Wu L."/>
            <person name="Ma J."/>
        </authorList>
    </citation>
    <scope>NUCLEOTIDE SEQUENCE [LARGE SCALE GENOMIC DNA]</scope>
    <source>
        <strain evidence="3">CGMCC 4.1648</strain>
    </source>
</reference>
<keyword evidence="3" id="KW-1185">Reference proteome</keyword>
<gene>
    <name evidence="2" type="ORF">ACFPM3_00080</name>
</gene>
<evidence type="ECO:0000313" key="3">
    <source>
        <dbReference type="Proteomes" id="UP001595829"/>
    </source>
</evidence>
<accession>A0ABV9X5M4</accession>
<name>A0ABV9X5M4_9ACTN</name>
<keyword evidence="1" id="KW-0732">Signal</keyword>
<feature type="chain" id="PRO_5045927882" description="Lipoprotein" evidence="1">
    <location>
        <begin position="23"/>
        <end position="193"/>
    </location>
</feature>
<sequence>MRVVRGALVVLVAVLGLPGCAAAPGPRPVAATSAASSPSYGAVFLGVGECGTRGPVFREVSCGSEKAAARVLGRYAGRPVGRPLCPAVTDYVLHITLDAAAPGDRRGYACMRNLEPPHPGDPGGGGGPHTVVGDCLDGSRGGQVRETACDGSGERPPEFQVVAAVEHRSRCPAGTDLYVRLGGERAVGCAHRL</sequence>
<dbReference type="Proteomes" id="UP001595829">
    <property type="component" value="Unassembled WGS sequence"/>
</dbReference>
<organism evidence="2 3">
    <name type="scientific">Streptomyces coeruleoprunus</name>
    <dbReference type="NCBI Taxonomy" id="285563"/>
    <lineage>
        <taxon>Bacteria</taxon>
        <taxon>Bacillati</taxon>
        <taxon>Actinomycetota</taxon>
        <taxon>Actinomycetes</taxon>
        <taxon>Kitasatosporales</taxon>
        <taxon>Streptomycetaceae</taxon>
        <taxon>Streptomyces</taxon>
    </lineage>
</organism>
<comment type="caution">
    <text evidence="2">The sequence shown here is derived from an EMBL/GenBank/DDBJ whole genome shotgun (WGS) entry which is preliminary data.</text>
</comment>
<feature type="signal peptide" evidence="1">
    <location>
        <begin position="1"/>
        <end position="22"/>
    </location>
</feature>
<evidence type="ECO:0000256" key="1">
    <source>
        <dbReference type="SAM" id="SignalP"/>
    </source>
</evidence>
<protein>
    <recommendedName>
        <fullName evidence="4">Lipoprotein</fullName>
    </recommendedName>
</protein>